<reference evidence="1 2" key="1">
    <citation type="journal article" date="2024" name="Commun. Biol.">
        <title>Comparative genomic analysis of thermophilic fungi reveals convergent evolutionary adaptations and gene losses.</title>
        <authorList>
            <person name="Steindorff A.S."/>
            <person name="Aguilar-Pontes M.V."/>
            <person name="Robinson A.J."/>
            <person name="Andreopoulos B."/>
            <person name="LaButti K."/>
            <person name="Kuo A."/>
            <person name="Mondo S."/>
            <person name="Riley R."/>
            <person name="Otillar R."/>
            <person name="Haridas S."/>
            <person name="Lipzen A."/>
            <person name="Grimwood J."/>
            <person name="Schmutz J."/>
            <person name="Clum A."/>
            <person name="Reid I.D."/>
            <person name="Moisan M.C."/>
            <person name="Butler G."/>
            <person name="Nguyen T.T.M."/>
            <person name="Dewar K."/>
            <person name="Conant G."/>
            <person name="Drula E."/>
            <person name="Henrissat B."/>
            <person name="Hansel C."/>
            <person name="Singer S."/>
            <person name="Hutchinson M.I."/>
            <person name="de Vries R.P."/>
            <person name="Natvig D.O."/>
            <person name="Powell A.J."/>
            <person name="Tsang A."/>
            <person name="Grigoriev I.V."/>
        </authorList>
    </citation>
    <scope>NUCLEOTIDE SEQUENCE [LARGE SCALE GENOMIC DNA]</scope>
    <source>
        <strain evidence="1 2">CBS 494.80</strain>
    </source>
</reference>
<keyword evidence="2" id="KW-1185">Reference proteome</keyword>
<organism evidence="1 2">
    <name type="scientific">Oculimacula yallundae</name>
    <dbReference type="NCBI Taxonomy" id="86028"/>
    <lineage>
        <taxon>Eukaryota</taxon>
        <taxon>Fungi</taxon>
        <taxon>Dikarya</taxon>
        <taxon>Ascomycota</taxon>
        <taxon>Pezizomycotina</taxon>
        <taxon>Leotiomycetes</taxon>
        <taxon>Helotiales</taxon>
        <taxon>Ploettnerulaceae</taxon>
        <taxon>Oculimacula</taxon>
    </lineage>
</organism>
<sequence>MHEAIFPMASRIVSVTGDYYSIGLVESRIVEVFYSRSAREGNLTTFPIHKTNARLPPILTICRDTTARALKELPWCALDENTTHSDGSAKQAIMFNPLSDAIYLRYEVASYLGHNTVRHLIVEDSIDTRQLAKYVHLEELTLVLHNRYKGHGNLCMGRKMGPAKHRPALEFRRPKSAELEHCKAAAYK</sequence>
<dbReference type="EMBL" id="JAZHXI010000004">
    <property type="protein sequence ID" value="KAL2072147.1"/>
    <property type="molecule type" value="Genomic_DNA"/>
</dbReference>
<gene>
    <name evidence="1" type="ORF">VTL71DRAFT_11490</name>
</gene>
<dbReference type="Proteomes" id="UP001595075">
    <property type="component" value="Unassembled WGS sequence"/>
</dbReference>
<proteinExistence type="predicted"/>
<comment type="caution">
    <text evidence="1">The sequence shown here is derived from an EMBL/GenBank/DDBJ whole genome shotgun (WGS) entry which is preliminary data.</text>
</comment>
<evidence type="ECO:0000313" key="1">
    <source>
        <dbReference type="EMBL" id="KAL2072147.1"/>
    </source>
</evidence>
<accession>A0ABR4CQW5</accession>
<evidence type="ECO:0000313" key="2">
    <source>
        <dbReference type="Proteomes" id="UP001595075"/>
    </source>
</evidence>
<protein>
    <submittedName>
        <fullName evidence="1">Uncharacterized protein</fullName>
    </submittedName>
</protein>
<name>A0ABR4CQW5_9HELO</name>